<reference evidence="1 2" key="1">
    <citation type="submission" date="2019-07" db="EMBL/GenBank/DDBJ databases">
        <title>Genomes of Cafeteria roenbergensis.</title>
        <authorList>
            <person name="Fischer M.G."/>
            <person name="Hackl T."/>
            <person name="Roman M."/>
        </authorList>
    </citation>
    <scope>NUCLEOTIDE SEQUENCE [LARGE SCALE GENOMIC DNA]</scope>
    <source>
        <strain evidence="1 2">RCC970-E3</strain>
    </source>
</reference>
<organism evidence="1 2">
    <name type="scientific">Cafeteria roenbergensis</name>
    <name type="common">Marine flagellate</name>
    <dbReference type="NCBI Taxonomy" id="33653"/>
    <lineage>
        <taxon>Eukaryota</taxon>
        <taxon>Sar</taxon>
        <taxon>Stramenopiles</taxon>
        <taxon>Bigyra</taxon>
        <taxon>Opalozoa</taxon>
        <taxon>Bicosoecida</taxon>
        <taxon>Cafeteriaceae</taxon>
        <taxon>Cafeteria</taxon>
    </lineage>
</organism>
<evidence type="ECO:0000313" key="1">
    <source>
        <dbReference type="EMBL" id="KAA0164158.1"/>
    </source>
</evidence>
<dbReference type="EMBL" id="VLTL01000059">
    <property type="protein sequence ID" value="KAA0164158.1"/>
    <property type="molecule type" value="Genomic_DNA"/>
</dbReference>
<dbReference type="AlphaFoldDB" id="A0A5A8DFR9"/>
<comment type="caution">
    <text evidence="1">The sequence shown here is derived from an EMBL/GenBank/DDBJ whole genome shotgun (WGS) entry which is preliminary data.</text>
</comment>
<dbReference type="Proteomes" id="UP000324907">
    <property type="component" value="Unassembled WGS sequence"/>
</dbReference>
<accession>A0A5A8DFR9</accession>
<proteinExistence type="predicted"/>
<name>A0A5A8DFR9_CAFRO</name>
<gene>
    <name evidence="1" type="ORF">FNF28_03971</name>
</gene>
<protein>
    <submittedName>
        <fullName evidence="1">Uncharacterized protein</fullName>
    </submittedName>
</protein>
<evidence type="ECO:0000313" key="2">
    <source>
        <dbReference type="Proteomes" id="UP000324907"/>
    </source>
</evidence>
<sequence length="1024" mass="104044">MVSMIGAIQQSQGQSGTARGSCMAVMSAISVLGESCREPDPQADEDEVANTRARMVQAHGLGAVDAVIALTARLVRDLACLSDDSPARSGQEELGRQALAGQLVGTISSALLVLHSLLAGPGGAHACRRLRRSAGAQLFLGLAGAVPTACRTALIALDYVVGTDGESVPLSPPLLAGLATAAEAGPIQACLAARVLCAVTISPDRGKGASLEALEEAFWDSTCRQSRVATASKTTLTLSTALLSRFLAVSAVPLPDGAGTACGAGPLTAARSSGYASARALSDEDRAVLAVLQSPGDAAAFPGPDVRRMADHRAHLFAEALEASTESQPDPLSEASALDMMGVISDAQSGPGEPRGDAAMAEALLDLAAARDASSLADAYLGLWSAFASPMGAVVRSGLLVDTGAEGASMSAIDESLTLTAGSASAASEARRRAAGAADDSADGSTEGVAEGVALLLAGHGLVPTFGPHSRPTRLGRLLASEVWVSDMGLAQTDPLVAVSALMHGQTGFQARQALEAAGLPALLRTQLMALPLTHCLPVEPVGIHGPDCTCSAEGAHRDGLLRAARDVTDVSVAGATPAQLAGMVAAALSRYEVATLCEDDDALCGAADGDGDADAGDRPHGQHFGPTGVALQLALDGAAELLRTSPLSVAMLCDGRVLSDSALRRVVRLAISRPVDGAIFVRSLAMEAFWPAVVEAPVAADTVWWTMDSALAAERDASPGARVSGGLRVHPYDPSIAQGMRRLKVIAHLEAALPIASALLVAAVPGLAAVGRDTVCALSASLVVWAPVALLAGRASLRRLLARCARAADVLVKRRVIPAGRLRAWAGQASLPFAVVTPASLEAETASGSSFAAELLRSAGSASCAGHHAPQRVFHATAAAAAACSCGALIRRAEPAAEHAPDEEAPAEASGPFQVSSASLPLPPAICDEDVARGPAGICFGDDGLGEGPDSPAPVAFGDEGRCFLGCVVGQTHAWRSHYDARPGERPSMAKTSGFGYWQWLELLAAIDEAAVSLLASEPSSKS</sequence>